<accession>A0A7X2S7N6</accession>
<protein>
    <submittedName>
        <fullName evidence="9">Rhomboid family intramembrane serine protease</fullName>
    </submittedName>
</protein>
<evidence type="ECO:0000256" key="1">
    <source>
        <dbReference type="ARBA" id="ARBA00004141"/>
    </source>
</evidence>
<reference evidence="9 10" key="1">
    <citation type="journal article" date="2017" name="Int. J. Syst. Evol. Microbiol.">
        <title>Bacillus mangrovi sp. nov., isolated from a sediment sample from a mangrove forest.</title>
        <authorList>
            <person name="Gupta V."/>
            <person name="Singh P.K."/>
            <person name="Korpole S."/>
            <person name="Tanuku N.R.S."/>
            <person name="Pinnaka A.K."/>
        </authorList>
    </citation>
    <scope>NUCLEOTIDE SEQUENCE [LARGE SCALE GENOMIC DNA]</scope>
    <source>
        <strain evidence="9 10">KCTC 33872</strain>
    </source>
</reference>
<dbReference type="SUPFAM" id="SSF144091">
    <property type="entry name" value="Rhomboid-like"/>
    <property type="match status" value="1"/>
</dbReference>
<dbReference type="PANTHER" id="PTHR43731:SF14">
    <property type="entry name" value="PRESENILIN-ASSOCIATED RHOMBOID-LIKE PROTEIN, MITOCHONDRIAL"/>
    <property type="match status" value="1"/>
</dbReference>
<feature type="domain" description="Peptidase S54 rhomboid" evidence="8">
    <location>
        <begin position="56"/>
        <end position="193"/>
    </location>
</feature>
<evidence type="ECO:0000256" key="5">
    <source>
        <dbReference type="ARBA" id="ARBA00022989"/>
    </source>
</evidence>
<dbReference type="RefSeq" id="WP_162357028.1">
    <property type="nucleotide sequence ID" value="NZ_WMIB01000024.1"/>
</dbReference>
<feature type="transmembrane region" description="Helical" evidence="7">
    <location>
        <begin position="97"/>
        <end position="116"/>
    </location>
</feature>
<feature type="transmembrane region" description="Helical" evidence="7">
    <location>
        <begin position="216"/>
        <end position="235"/>
    </location>
</feature>
<dbReference type="InterPro" id="IPR050925">
    <property type="entry name" value="Rhomboid_protease_S54"/>
</dbReference>
<dbReference type="Gene3D" id="1.20.1540.10">
    <property type="entry name" value="Rhomboid-like"/>
    <property type="match status" value="1"/>
</dbReference>
<evidence type="ECO:0000256" key="7">
    <source>
        <dbReference type="SAM" id="Phobius"/>
    </source>
</evidence>
<sequence>MFTRTETFSEFLSKYPVTSSIAAIHTALWLVFLLPFKDAAYWFSEIDGFNSAILAGEWWRLVTPLFLHAGFSHLFFNTVSLILFAPALEQMLGRWKFSLLYLLAGVAGNAATLLLLPGSYSHVGASGAIFGLFGAYLFAAFFRKGKISPVNVQILSIIVALSFVTSLLSPSINLTAHLFGGVAGFALGPILFQKEAFVHYTYYSVASRSRSVSRTLPVWMVILFILAVIGVFYMFF</sequence>
<evidence type="ECO:0000313" key="10">
    <source>
        <dbReference type="Proteomes" id="UP000434639"/>
    </source>
</evidence>
<dbReference type="GO" id="GO:0004252">
    <property type="term" value="F:serine-type endopeptidase activity"/>
    <property type="evidence" value="ECO:0007669"/>
    <property type="project" value="InterPro"/>
</dbReference>
<evidence type="ECO:0000259" key="8">
    <source>
        <dbReference type="Pfam" id="PF01694"/>
    </source>
</evidence>
<keyword evidence="5 7" id="KW-1133">Transmembrane helix</keyword>
<dbReference type="EMBL" id="WMIB01000024">
    <property type="protein sequence ID" value="MTH55173.1"/>
    <property type="molecule type" value="Genomic_DNA"/>
</dbReference>
<evidence type="ECO:0000256" key="3">
    <source>
        <dbReference type="ARBA" id="ARBA00022692"/>
    </source>
</evidence>
<comment type="subcellular location">
    <subcellularLocation>
        <location evidence="1">Membrane</location>
        <topology evidence="1">Multi-pass membrane protein</topology>
    </subcellularLocation>
</comment>
<dbReference type="Proteomes" id="UP000434639">
    <property type="component" value="Unassembled WGS sequence"/>
</dbReference>
<keyword evidence="4" id="KW-0378">Hydrolase</keyword>
<gene>
    <name evidence="9" type="ORF">GKZ89_17380</name>
</gene>
<feature type="transmembrane region" description="Helical" evidence="7">
    <location>
        <begin position="122"/>
        <end position="142"/>
    </location>
</feature>
<feature type="transmembrane region" description="Helical" evidence="7">
    <location>
        <begin position="149"/>
        <end position="168"/>
    </location>
</feature>
<evidence type="ECO:0000256" key="4">
    <source>
        <dbReference type="ARBA" id="ARBA00022801"/>
    </source>
</evidence>
<evidence type="ECO:0000256" key="2">
    <source>
        <dbReference type="ARBA" id="ARBA00009045"/>
    </source>
</evidence>
<dbReference type="AlphaFoldDB" id="A0A7X2S7N6"/>
<dbReference type="GO" id="GO:0006508">
    <property type="term" value="P:proteolysis"/>
    <property type="evidence" value="ECO:0007669"/>
    <property type="project" value="UniProtKB-KW"/>
</dbReference>
<feature type="transmembrane region" description="Helical" evidence="7">
    <location>
        <begin position="65"/>
        <end position="85"/>
    </location>
</feature>
<keyword evidence="9" id="KW-0645">Protease</keyword>
<dbReference type="PANTHER" id="PTHR43731">
    <property type="entry name" value="RHOMBOID PROTEASE"/>
    <property type="match status" value="1"/>
</dbReference>
<organism evidence="9 10">
    <name type="scientific">Metabacillus mangrovi</name>
    <dbReference type="NCBI Taxonomy" id="1491830"/>
    <lineage>
        <taxon>Bacteria</taxon>
        <taxon>Bacillati</taxon>
        <taxon>Bacillota</taxon>
        <taxon>Bacilli</taxon>
        <taxon>Bacillales</taxon>
        <taxon>Bacillaceae</taxon>
        <taxon>Metabacillus</taxon>
    </lineage>
</organism>
<name>A0A7X2S7N6_9BACI</name>
<comment type="caution">
    <text evidence="9">The sequence shown here is derived from an EMBL/GenBank/DDBJ whole genome shotgun (WGS) entry which is preliminary data.</text>
</comment>
<comment type="similarity">
    <text evidence="2">Belongs to the peptidase S54 family.</text>
</comment>
<dbReference type="InterPro" id="IPR022764">
    <property type="entry name" value="Peptidase_S54_rhomboid_dom"/>
</dbReference>
<keyword evidence="6 7" id="KW-0472">Membrane</keyword>
<keyword evidence="3 7" id="KW-0812">Transmembrane</keyword>
<dbReference type="GO" id="GO:0016020">
    <property type="term" value="C:membrane"/>
    <property type="evidence" value="ECO:0007669"/>
    <property type="project" value="UniProtKB-SubCell"/>
</dbReference>
<evidence type="ECO:0000256" key="6">
    <source>
        <dbReference type="ARBA" id="ARBA00023136"/>
    </source>
</evidence>
<dbReference type="InterPro" id="IPR035952">
    <property type="entry name" value="Rhomboid-like_sf"/>
</dbReference>
<proteinExistence type="inferred from homology"/>
<keyword evidence="10" id="KW-1185">Reference proteome</keyword>
<dbReference type="Pfam" id="PF01694">
    <property type="entry name" value="Rhomboid"/>
    <property type="match status" value="1"/>
</dbReference>
<feature type="transmembrane region" description="Helical" evidence="7">
    <location>
        <begin position="12"/>
        <end position="34"/>
    </location>
</feature>
<evidence type="ECO:0000313" key="9">
    <source>
        <dbReference type="EMBL" id="MTH55173.1"/>
    </source>
</evidence>
<feature type="transmembrane region" description="Helical" evidence="7">
    <location>
        <begin position="174"/>
        <end position="192"/>
    </location>
</feature>